<keyword evidence="4 6" id="KW-1133">Transmembrane helix</keyword>
<dbReference type="GO" id="GO:0016020">
    <property type="term" value="C:membrane"/>
    <property type="evidence" value="ECO:0007669"/>
    <property type="project" value="UniProtKB-SubCell"/>
</dbReference>
<sequence length="505" mass="55646">MTSTADLTSDEGGMVRMGRVQQSERIFDGLLGIFSFSVLVMVTWPTVLTTLPLSLTNGGTGGAIWMFSITTLGISLSNISLAEMSSMAPAAGGQIQFASEFAPKRYQKFISYIVGWLCVLSWQTGTASMAYLASGQVQGLIVLNNTSYHPEPWHNTVIIICIALVATLFRIYLARRLSWIECFAFVVLYFGGFVAIIVTMVICGREKFSKPKDVFFGFQDNAGWGSIPEAMLVGQIAAIFSLLGGDAPIHMSEEVKNASLQVPRAITLTALASFVFGFPMLVVFCFCLGDVETVLATRTGQPYIQILYNTTQSTRWTNSLVIFVIMIQIFAVMNFQGANSRQTQAFAQTNGLPFSKWLQRLPYSVWTSFATTVALSLINVVSPTAFNLVASLGISAIFLSYLICIVCLLIKRYRQEELLPRKYNLGRFGVWINVVAVLYLAVAFCFIFFPSGPISKFEELNWSLFILIGVIFFSVLFYMGKGRKNYVSPAEGVEVAAGKSVVAKR</sequence>
<feature type="transmembrane region" description="Helical" evidence="6">
    <location>
        <begin position="180"/>
        <end position="202"/>
    </location>
</feature>
<feature type="transmembrane region" description="Helical" evidence="6">
    <location>
        <begin position="26"/>
        <end position="44"/>
    </location>
</feature>
<dbReference type="InterPro" id="IPR002293">
    <property type="entry name" value="AA/rel_permease1"/>
</dbReference>
<feature type="transmembrane region" description="Helical" evidence="6">
    <location>
        <begin position="388"/>
        <end position="410"/>
    </location>
</feature>
<feature type="transmembrane region" description="Helical" evidence="6">
    <location>
        <begin position="222"/>
        <end position="244"/>
    </location>
</feature>
<evidence type="ECO:0000256" key="3">
    <source>
        <dbReference type="ARBA" id="ARBA00022692"/>
    </source>
</evidence>
<dbReference type="EMBL" id="PDXD01000114">
    <property type="protein sequence ID" value="RYN61309.1"/>
    <property type="molecule type" value="Genomic_DNA"/>
</dbReference>
<feature type="transmembrane region" description="Helical" evidence="6">
    <location>
        <begin position="430"/>
        <end position="449"/>
    </location>
</feature>
<comment type="subcellular location">
    <subcellularLocation>
        <location evidence="1">Membrane</location>
        <topology evidence="1">Multi-pass membrane protein</topology>
    </subcellularLocation>
</comment>
<accession>A0A4Q4MX56</accession>
<evidence type="ECO:0000256" key="1">
    <source>
        <dbReference type="ARBA" id="ARBA00004141"/>
    </source>
</evidence>
<feature type="transmembrane region" description="Helical" evidence="6">
    <location>
        <begin position="265"/>
        <end position="289"/>
    </location>
</feature>
<dbReference type="Gene3D" id="1.20.1740.10">
    <property type="entry name" value="Amino acid/polyamine transporter I"/>
    <property type="match status" value="1"/>
</dbReference>
<evidence type="ECO:0000256" key="2">
    <source>
        <dbReference type="ARBA" id="ARBA00022448"/>
    </source>
</evidence>
<dbReference type="AlphaFoldDB" id="A0A4Q4MX56"/>
<feature type="transmembrane region" description="Helical" evidence="6">
    <location>
        <begin position="64"/>
        <end position="82"/>
    </location>
</feature>
<feature type="transmembrane region" description="Helical" evidence="6">
    <location>
        <begin position="109"/>
        <end position="133"/>
    </location>
</feature>
<feature type="transmembrane region" description="Helical" evidence="6">
    <location>
        <begin position="363"/>
        <end position="382"/>
    </location>
</feature>
<dbReference type="PIRSF" id="PIRSF006060">
    <property type="entry name" value="AA_transporter"/>
    <property type="match status" value="1"/>
</dbReference>
<name>A0A4Q4MX56_ALTAL</name>
<dbReference type="PANTHER" id="PTHR45649:SF2">
    <property type="entry name" value="ACID PERMEASE, PUTATIVE-RELATED"/>
    <property type="match status" value="1"/>
</dbReference>
<reference evidence="8" key="1">
    <citation type="journal article" date="2019" name="bioRxiv">
        <title>Genomics, evolutionary history and diagnostics of the Alternaria alternata species group including apple and Asian pear pathotypes.</title>
        <authorList>
            <person name="Armitage A.D."/>
            <person name="Cockerton H.M."/>
            <person name="Sreenivasaprasad S."/>
            <person name="Woodhall J.W."/>
            <person name="Lane C.R."/>
            <person name="Harrison R.J."/>
            <person name="Clarkson J.P."/>
        </authorList>
    </citation>
    <scope>NUCLEOTIDE SEQUENCE [LARGE SCALE GENOMIC DNA]</scope>
    <source>
        <strain evidence="8">FERA 1177</strain>
    </source>
</reference>
<evidence type="ECO:0000313" key="7">
    <source>
        <dbReference type="EMBL" id="RYN61309.1"/>
    </source>
</evidence>
<organism evidence="7 8">
    <name type="scientific">Alternaria alternata</name>
    <name type="common">Alternaria rot fungus</name>
    <name type="synonym">Torula alternata</name>
    <dbReference type="NCBI Taxonomy" id="5599"/>
    <lineage>
        <taxon>Eukaryota</taxon>
        <taxon>Fungi</taxon>
        <taxon>Dikarya</taxon>
        <taxon>Ascomycota</taxon>
        <taxon>Pezizomycotina</taxon>
        <taxon>Dothideomycetes</taxon>
        <taxon>Pleosporomycetidae</taxon>
        <taxon>Pleosporales</taxon>
        <taxon>Pleosporineae</taxon>
        <taxon>Pleosporaceae</taxon>
        <taxon>Alternaria</taxon>
        <taxon>Alternaria sect. Alternaria</taxon>
        <taxon>Alternaria alternata complex</taxon>
    </lineage>
</organism>
<evidence type="ECO:0000256" key="6">
    <source>
        <dbReference type="SAM" id="Phobius"/>
    </source>
</evidence>
<proteinExistence type="predicted"/>
<keyword evidence="2" id="KW-0813">Transport</keyword>
<keyword evidence="5 6" id="KW-0472">Membrane</keyword>
<dbReference type="Proteomes" id="UP000291422">
    <property type="component" value="Unassembled WGS sequence"/>
</dbReference>
<dbReference type="Pfam" id="PF13520">
    <property type="entry name" value="AA_permease_2"/>
    <property type="match status" value="1"/>
</dbReference>
<evidence type="ECO:0008006" key="9">
    <source>
        <dbReference type="Google" id="ProtNLM"/>
    </source>
</evidence>
<evidence type="ECO:0000256" key="4">
    <source>
        <dbReference type="ARBA" id="ARBA00022989"/>
    </source>
</evidence>
<dbReference type="VEuPathDB" id="FungiDB:CC77DRAFT_945157"/>
<protein>
    <recommendedName>
        <fullName evidence="9">Amino acid transporter</fullName>
    </recommendedName>
</protein>
<evidence type="ECO:0000313" key="8">
    <source>
        <dbReference type="Proteomes" id="UP000291422"/>
    </source>
</evidence>
<comment type="caution">
    <text evidence="7">The sequence shown here is derived from an EMBL/GenBank/DDBJ whole genome shotgun (WGS) entry which is preliminary data.</text>
</comment>
<dbReference type="GO" id="GO:0022857">
    <property type="term" value="F:transmembrane transporter activity"/>
    <property type="evidence" value="ECO:0007669"/>
    <property type="project" value="InterPro"/>
</dbReference>
<dbReference type="PANTHER" id="PTHR45649">
    <property type="entry name" value="AMINO-ACID PERMEASE BAT1"/>
    <property type="match status" value="1"/>
</dbReference>
<feature type="transmembrane region" description="Helical" evidence="6">
    <location>
        <begin position="316"/>
        <end position="335"/>
    </location>
</feature>
<feature type="transmembrane region" description="Helical" evidence="6">
    <location>
        <begin position="461"/>
        <end position="479"/>
    </location>
</feature>
<gene>
    <name evidence="7" type="ORF">AA0117_g13014</name>
</gene>
<feature type="transmembrane region" description="Helical" evidence="6">
    <location>
        <begin position="153"/>
        <end position="173"/>
    </location>
</feature>
<keyword evidence="3 6" id="KW-0812">Transmembrane</keyword>
<evidence type="ECO:0000256" key="5">
    <source>
        <dbReference type="ARBA" id="ARBA00023136"/>
    </source>
</evidence>